<name>A0A4Y7RT19_COPMI</name>
<proteinExistence type="predicted"/>
<keyword evidence="2" id="KW-1185">Reference proteome</keyword>
<accession>A0A4Y7RT19</accession>
<evidence type="ECO:0000313" key="1">
    <source>
        <dbReference type="EMBL" id="TEB11407.1"/>
    </source>
</evidence>
<organism evidence="1 2">
    <name type="scientific">Coprinellus micaceus</name>
    <name type="common">Glistening ink-cap mushroom</name>
    <name type="synonym">Coprinus micaceus</name>
    <dbReference type="NCBI Taxonomy" id="71717"/>
    <lineage>
        <taxon>Eukaryota</taxon>
        <taxon>Fungi</taxon>
        <taxon>Dikarya</taxon>
        <taxon>Basidiomycota</taxon>
        <taxon>Agaricomycotina</taxon>
        <taxon>Agaricomycetes</taxon>
        <taxon>Agaricomycetidae</taxon>
        <taxon>Agaricales</taxon>
        <taxon>Agaricineae</taxon>
        <taxon>Psathyrellaceae</taxon>
        <taxon>Coprinellus</taxon>
    </lineage>
</organism>
<sequence length="59" mass="6603">MLYSIIRYGTLAHISLQLGRDYRNYFSITPTVSATTILDIVSSLLVPYVLGLQGPLHHI</sequence>
<comment type="caution">
    <text evidence="1">The sequence shown here is derived from an EMBL/GenBank/DDBJ whole genome shotgun (WGS) entry which is preliminary data.</text>
</comment>
<protein>
    <submittedName>
        <fullName evidence="1">Uncharacterized protein</fullName>
    </submittedName>
</protein>
<dbReference type="AlphaFoldDB" id="A0A4Y7RT19"/>
<gene>
    <name evidence="1" type="ORF">FA13DRAFT_991500</name>
</gene>
<dbReference type="Proteomes" id="UP000298030">
    <property type="component" value="Unassembled WGS sequence"/>
</dbReference>
<evidence type="ECO:0000313" key="2">
    <source>
        <dbReference type="Proteomes" id="UP000298030"/>
    </source>
</evidence>
<dbReference type="OrthoDB" id="2638860at2759"/>
<dbReference type="EMBL" id="QPFP01000448">
    <property type="protein sequence ID" value="TEB11407.1"/>
    <property type="molecule type" value="Genomic_DNA"/>
</dbReference>
<reference evidence="1 2" key="1">
    <citation type="journal article" date="2019" name="Nat. Ecol. Evol.">
        <title>Megaphylogeny resolves global patterns of mushroom evolution.</title>
        <authorList>
            <person name="Varga T."/>
            <person name="Krizsan K."/>
            <person name="Foldi C."/>
            <person name="Dima B."/>
            <person name="Sanchez-Garcia M."/>
            <person name="Sanchez-Ramirez S."/>
            <person name="Szollosi G.J."/>
            <person name="Szarkandi J.G."/>
            <person name="Papp V."/>
            <person name="Albert L."/>
            <person name="Andreopoulos W."/>
            <person name="Angelini C."/>
            <person name="Antonin V."/>
            <person name="Barry K.W."/>
            <person name="Bougher N.L."/>
            <person name="Buchanan P."/>
            <person name="Buyck B."/>
            <person name="Bense V."/>
            <person name="Catcheside P."/>
            <person name="Chovatia M."/>
            <person name="Cooper J."/>
            <person name="Damon W."/>
            <person name="Desjardin D."/>
            <person name="Finy P."/>
            <person name="Geml J."/>
            <person name="Haridas S."/>
            <person name="Hughes K."/>
            <person name="Justo A."/>
            <person name="Karasinski D."/>
            <person name="Kautmanova I."/>
            <person name="Kiss B."/>
            <person name="Kocsube S."/>
            <person name="Kotiranta H."/>
            <person name="LaButti K.M."/>
            <person name="Lechner B.E."/>
            <person name="Liimatainen K."/>
            <person name="Lipzen A."/>
            <person name="Lukacs Z."/>
            <person name="Mihaltcheva S."/>
            <person name="Morgado L.N."/>
            <person name="Niskanen T."/>
            <person name="Noordeloos M.E."/>
            <person name="Ohm R.A."/>
            <person name="Ortiz-Santana B."/>
            <person name="Ovrebo C."/>
            <person name="Racz N."/>
            <person name="Riley R."/>
            <person name="Savchenko A."/>
            <person name="Shiryaev A."/>
            <person name="Soop K."/>
            <person name="Spirin V."/>
            <person name="Szebenyi C."/>
            <person name="Tomsovsky M."/>
            <person name="Tulloss R.E."/>
            <person name="Uehling J."/>
            <person name="Grigoriev I.V."/>
            <person name="Vagvolgyi C."/>
            <person name="Papp T."/>
            <person name="Martin F.M."/>
            <person name="Miettinen O."/>
            <person name="Hibbett D.S."/>
            <person name="Nagy L.G."/>
        </authorList>
    </citation>
    <scope>NUCLEOTIDE SEQUENCE [LARGE SCALE GENOMIC DNA]</scope>
    <source>
        <strain evidence="1 2">FP101781</strain>
    </source>
</reference>